<protein>
    <submittedName>
        <fullName evidence="11">Superfamily II DNA and RNA helicase</fullName>
        <ecNumber evidence="11">3.6.4.13</ecNumber>
    </submittedName>
</protein>
<dbReference type="Proteomes" id="UP000004291">
    <property type="component" value="Chromosome"/>
</dbReference>
<dbReference type="PROSITE" id="PS51195">
    <property type="entry name" value="Q_MOTIF"/>
    <property type="match status" value="1"/>
</dbReference>
<feature type="domain" description="Helicase C-terminal" evidence="9">
    <location>
        <begin position="239"/>
        <end position="388"/>
    </location>
</feature>
<dbReference type="AlphaFoldDB" id="A9D237"/>
<accession>A9D237</accession>
<feature type="short sequence motif" description="Q motif" evidence="6">
    <location>
        <begin position="10"/>
        <end position="38"/>
    </location>
</feature>
<keyword evidence="12" id="KW-1185">Reference proteome</keyword>
<dbReference type="InterPro" id="IPR014001">
    <property type="entry name" value="Helicase_ATP-bd"/>
</dbReference>
<dbReference type="SMART" id="SM00487">
    <property type="entry name" value="DEXDc"/>
    <property type="match status" value="1"/>
</dbReference>
<dbReference type="eggNOG" id="COG0513">
    <property type="taxonomic scope" value="Bacteria"/>
</dbReference>
<dbReference type="STRING" id="411684.HPDFL43_14047"/>
<organism evidence="11 12">
    <name type="scientific">Hoeflea phototrophica (strain DSM 17068 / NCIMB 14078 / DFL-43)</name>
    <dbReference type="NCBI Taxonomy" id="411684"/>
    <lineage>
        <taxon>Bacteria</taxon>
        <taxon>Pseudomonadati</taxon>
        <taxon>Pseudomonadota</taxon>
        <taxon>Alphaproteobacteria</taxon>
        <taxon>Hyphomicrobiales</taxon>
        <taxon>Rhizobiaceae</taxon>
        <taxon>Hoeflea</taxon>
    </lineage>
</organism>
<dbReference type="SMART" id="SM00490">
    <property type="entry name" value="HELICc"/>
    <property type="match status" value="1"/>
</dbReference>
<evidence type="ECO:0000259" key="10">
    <source>
        <dbReference type="PROSITE" id="PS51195"/>
    </source>
</evidence>
<evidence type="ECO:0000256" key="1">
    <source>
        <dbReference type="ARBA" id="ARBA00022741"/>
    </source>
</evidence>
<feature type="domain" description="Helicase ATP-binding" evidence="8">
    <location>
        <begin position="41"/>
        <end position="215"/>
    </location>
</feature>
<evidence type="ECO:0000256" key="3">
    <source>
        <dbReference type="ARBA" id="ARBA00022806"/>
    </source>
</evidence>
<dbReference type="CDD" id="cd00268">
    <property type="entry name" value="DEADc"/>
    <property type="match status" value="1"/>
</dbReference>
<comment type="similarity">
    <text evidence="5">Belongs to the DEAD box helicase family.</text>
</comment>
<feature type="compositionally biased region" description="Gly residues" evidence="7">
    <location>
        <begin position="426"/>
        <end position="446"/>
    </location>
</feature>
<dbReference type="InterPro" id="IPR027417">
    <property type="entry name" value="P-loop_NTPase"/>
</dbReference>
<dbReference type="CDD" id="cd18787">
    <property type="entry name" value="SF2_C_DEAD"/>
    <property type="match status" value="1"/>
</dbReference>
<keyword evidence="4" id="KW-0067">ATP-binding</keyword>
<dbReference type="SUPFAM" id="SSF52540">
    <property type="entry name" value="P-loop containing nucleoside triphosphate hydrolases"/>
    <property type="match status" value="1"/>
</dbReference>
<reference evidence="11 12" key="2">
    <citation type="submission" date="2012-06" db="EMBL/GenBank/DDBJ databases">
        <authorList>
            <person name="Fiebig A."/>
        </authorList>
    </citation>
    <scope>NUCLEOTIDE SEQUENCE [LARGE SCALE GENOMIC DNA]</scope>
    <source>
        <strain evidence="11 12">DFL-43</strain>
    </source>
</reference>
<dbReference type="Pfam" id="PF00270">
    <property type="entry name" value="DEAD"/>
    <property type="match status" value="1"/>
</dbReference>
<dbReference type="EC" id="3.6.4.13" evidence="11"/>
<dbReference type="PROSITE" id="PS51194">
    <property type="entry name" value="HELICASE_CTER"/>
    <property type="match status" value="1"/>
</dbReference>
<sequence>MPAPIERYIMLFSQLGLSKALLDTLDQLHLTTPTPIQTQAIPPVLEGRDVIGLAQTGTGKTAAFTLPILHRLAPGKPAGPKKARVLILSPTRELSAQIAKTVKDLGRKLSLRSAVVVGGVSIRPQIKTLASGVDVLIATPGRLMDLIEQRAVSLNEIEVVVLDEADQMLDIGFMPAIKRILAMTPATRQTLLFSATMPKEIRQLSDRHLTDPIEVSVIPAKKTADRVEHSVMHMQPGAKMGALASLIRDRKGERVIVFTRTKRGADKAAKRLEGDGINAAAIHGNKSQGQRERALAGFRAGTVPVLIATDIAARGIDVPGVSLVVNYELPNVPEVYVHRIGRTARAGAEGTAVTFCAPDERSLLRDIEKMLKVAIPVENAPEGTYVDALADPDGDFAPLNRTQRPRQGARPQGAKPQGQGRNRSGNGQGRGKPGGGQGRKPGGNGLGRAPAEAQGEGKPAANRHQPAANSNRNGEQPAAAKPRRRRRRRNGEGGQGAGQGGNQAVARG</sequence>
<dbReference type="GO" id="GO:0003676">
    <property type="term" value="F:nucleic acid binding"/>
    <property type="evidence" value="ECO:0007669"/>
    <property type="project" value="InterPro"/>
</dbReference>
<evidence type="ECO:0000256" key="2">
    <source>
        <dbReference type="ARBA" id="ARBA00022801"/>
    </source>
</evidence>
<evidence type="ECO:0000259" key="8">
    <source>
        <dbReference type="PROSITE" id="PS51192"/>
    </source>
</evidence>
<dbReference type="InterPro" id="IPR044742">
    <property type="entry name" value="DEAD/DEAH_RhlB"/>
</dbReference>
<evidence type="ECO:0000256" key="6">
    <source>
        <dbReference type="PROSITE-ProRule" id="PRU00552"/>
    </source>
</evidence>
<dbReference type="GO" id="GO:0003724">
    <property type="term" value="F:RNA helicase activity"/>
    <property type="evidence" value="ECO:0007669"/>
    <property type="project" value="UniProtKB-EC"/>
</dbReference>
<keyword evidence="1" id="KW-0547">Nucleotide-binding</keyword>
<proteinExistence type="inferred from homology"/>
<evidence type="ECO:0000313" key="12">
    <source>
        <dbReference type="Proteomes" id="UP000004291"/>
    </source>
</evidence>
<reference evidence="11 12" key="1">
    <citation type="submission" date="2007-10" db="EMBL/GenBank/DDBJ databases">
        <authorList>
            <person name="Wagner-Dobler I."/>
            <person name="Ferriera S."/>
            <person name="Johnson J."/>
            <person name="Kravitz S."/>
            <person name="Beeson K."/>
            <person name="Sutton G."/>
            <person name="Rogers Y.-H."/>
            <person name="Friedman R."/>
            <person name="Frazier M."/>
            <person name="Venter J.C."/>
        </authorList>
    </citation>
    <scope>NUCLEOTIDE SEQUENCE [LARGE SCALE GENOMIC DNA]</scope>
    <source>
        <strain evidence="11 12">DFL-43</strain>
    </source>
</reference>
<dbReference type="EMBL" id="ABIA03000004">
    <property type="protein sequence ID" value="EDQ34125.1"/>
    <property type="molecule type" value="Genomic_DNA"/>
</dbReference>
<evidence type="ECO:0000256" key="4">
    <source>
        <dbReference type="ARBA" id="ARBA00022840"/>
    </source>
</evidence>
<feature type="compositionally biased region" description="Gly residues" evidence="7">
    <location>
        <begin position="492"/>
        <end position="501"/>
    </location>
</feature>
<evidence type="ECO:0000256" key="5">
    <source>
        <dbReference type="ARBA" id="ARBA00038437"/>
    </source>
</evidence>
<comment type="caution">
    <text evidence="11">The sequence shown here is derived from an EMBL/GenBank/DDBJ whole genome shotgun (WGS) entry which is preliminary data.</text>
</comment>
<dbReference type="Gene3D" id="3.40.50.300">
    <property type="entry name" value="P-loop containing nucleotide triphosphate hydrolases"/>
    <property type="match status" value="2"/>
</dbReference>
<dbReference type="PANTHER" id="PTHR47959:SF13">
    <property type="entry name" value="ATP-DEPENDENT RNA HELICASE RHLE"/>
    <property type="match status" value="1"/>
</dbReference>
<feature type="domain" description="DEAD-box RNA helicase Q" evidence="10">
    <location>
        <begin position="10"/>
        <end position="38"/>
    </location>
</feature>
<dbReference type="InterPro" id="IPR050079">
    <property type="entry name" value="DEAD_box_RNA_helicase"/>
</dbReference>
<dbReference type="Pfam" id="PF00271">
    <property type="entry name" value="Helicase_C"/>
    <property type="match status" value="1"/>
</dbReference>
<dbReference type="PANTHER" id="PTHR47959">
    <property type="entry name" value="ATP-DEPENDENT RNA HELICASE RHLE-RELATED"/>
    <property type="match status" value="1"/>
</dbReference>
<keyword evidence="2 11" id="KW-0378">Hydrolase</keyword>
<dbReference type="GO" id="GO:0005524">
    <property type="term" value="F:ATP binding"/>
    <property type="evidence" value="ECO:0007669"/>
    <property type="project" value="UniProtKB-KW"/>
</dbReference>
<keyword evidence="3 11" id="KW-0347">Helicase</keyword>
<dbReference type="InterPro" id="IPR001650">
    <property type="entry name" value="Helicase_C-like"/>
</dbReference>
<evidence type="ECO:0000313" key="11">
    <source>
        <dbReference type="EMBL" id="EDQ34125.1"/>
    </source>
</evidence>
<dbReference type="PROSITE" id="PS51192">
    <property type="entry name" value="HELICASE_ATP_BIND_1"/>
    <property type="match status" value="1"/>
</dbReference>
<evidence type="ECO:0000256" key="7">
    <source>
        <dbReference type="SAM" id="MobiDB-lite"/>
    </source>
</evidence>
<dbReference type="HOGENOM" id="CLU_003041_28_3_5"/>
<dbReference type="InterPro" id="IPR014014">
    <property type="entry name" value="RNA_helicase_DEAD_Q_motif"/>
</dbReference>
<dbReference type="InterPro" id="IPR011545">
    <property type="entry name" value="DEAD/DEAH_box_helicase_dom"/>
</dbReference>
<feature type="region of interest" description="Disordered" evidence="7">
    <location>
        <begin position="386"/>
        <end position="508"/>
    </location>
</feature>
<gene>
    <name evidence="11" type="ORF">HPDFL43_14047</name>
</gene>
<dbReference type="GO" id="GO:0005829">
    <property type="term" value="C:cytosol"/>
    <property type="evidence" value="ECO:0007669"/>
    <property type="project" value="TreeGrafter"/>
</dbReference>
<evidence type="ECO:0000259" key="9">
    <source>
        <dbReference type="PROSITE" id="PS51194"/>
    </source>
</evidence>
<dbReference type="GO" id="GO:0016787">
    <property type="term" value="F:hydrolase activity"/>
    <property type="evidence" value="ECO:0007669"/>
    <property type="project" value="UniProtKB-KW"/>
</dbReference>
<name>A9D237_HOEPD</name>